<accession>A0AA48HCZ4</accession>
<reference evidence="4" key="1">
    <citation type="submission" date="2023-01" db="EMBL/GenBank/DDBJ databases">
        <title>Complete genome sequence of Planctobacterium marinum strain Dej080120_11.</title>
        <authorList>
            <person name="Ueki S."/>
            <person name="Maruyama F."/>
        </authorList>
    </citation>
    <scope>NUCLEOTIDE SEQUENCE</scope>
    <source>
        <strain evidence="4">Dej080120_11</strain>
    </source>
</reference>
<dbReference type="AlphaFoldDB" id="A0AA48HCZ4"/>
<name>A0AA48HCZ4_9ALTE</name>
<dbReference type="SUPFAM" id="SSF51735">
    <property type="entry name" value="NAD(P)-binding Rossmann-fold domains"/>
    <property type="match status" value="1"/>
</dbReference>
<evidence type="ECO:0000256" key="1">
    <source>
        <dbReference type="ARBA" id="ARBA00023002"/>
    </source>
</evidence>
<dbReference type="EMBL" id="AP027272">
    <property type="protein sequence ID" value="BDX04733.1"/>
    <property type="molecule type" value="Genomic_DNA"/>
</dbReference>
<dbReference type="Proteomes" id="UP001333710">
    <property type="component" value="Chromosome"/>
</dbReference>
<dbReference type="GO" id="GO:0016491">
    <property type="term" value="F:oxidoreductase activity"/>
    <property type="evidence" value="ECO:0007669"/>
    <property type="project" value="UniProtKB-KW"/>
</dbReference>
<dbReference type="PANTHER" id="PTHR43333:SF1">
    <property type="entry name" value="D-ISOMER SPECIFIC 2-HYDROXYACID DEHYDROGENASE NAD-BINDING DOMAIN-CONTAINING PROTEIN"/>
    <property type="match status" value="1"/>
</dbReference>
<keyword evidence="2" id="KW-0520">NAD</keyword>
<dbReference type="PANTHER" id="PTHR43333">
    <property type="entry name" value="2-HACID_DH_C DOMAIN-CONTAINING PROTEIN"/>
    <property type="match status" value="1"/>
</dbReference>
<dbReference type="InterPro" id="IPR006140">
    <property type="entry name" value="D-isomer_DH_NAD-bd"/>
</dbReference>
<keyword evidence="5" id="KW-1185">Reference proteome</keyword>
<dbReference type="Pfam" id="PF02826">
    <property type="entry name" value="2-Hacid_dh_C"/>
    <property type="match status" value="1"/>
</dbReference>
<keyword evidence="1" id="KW-0560">Oxidoreductase</keyword>
<evidence type="ECO:0000256" key="2">
    <source>
        <dbReference type="ARBA" id="ARBA00023027"/>
    </source>
</evidence>
<dbReference type="Gene3D" id="3.40.50.720">
    <property type="entry name" value="NAD(P)-binding Rossmann-like Domain"/>
    <property type="match status" value="2"/>
</dbReference>
<dbReference type="InterPro" id="IPR036291">
    <property type="entry name" value="NAD(P)-bd_dom_sf"/>
</dbReference>
<feature type="domain" description="D-isomer specific 2-hydroxyacid dehydrogenase NAD-binding" evidence="3">
    <location>
        <begin position="83"/>
        <end position="255"/>
    </location>
</feature>
<evidence type="ECO:0000313" key="5">
    <source>
        <dbReference type="Proteomes" id="UP001333710"/>
    </source>
</evidence>
<dbReference type="KEGG" id="pmaw:MACH26_02540"/>
<sequence length="290" mass="32674">MPEHQFKVLSELSDSEKSKIEVAIVANTENTDFTQLPHLKWVQSTWAGVENLLDCKSLLDVPIVRLQDPTLANTMADSVLCWVMNCQRHNPLYARQQKTGHWQSHPVKPNQEFEILLLGAGNMGMTAARRLQEQGYKLSIWARTTRDSISDDVIFYSDREGLRAALQRADVVVALLPHTPDTRFLLDDETLSWCKPGAYLINFGRGSAIKTSALLTHLERSELAHAVLDVFDVEPLPQDHPFWHHPKVTVLPHIAAPTNPQSATLVIKKNLSNYISFGQIPKAVDIKRGY</sequence>
<dbReference type="CDD" id="cd12164">
    <property type="entry name" value="GDH_like_2"/>
    <property type="match status" value="1"/>
</dbReference>
<protein>
    <submittedName>
        <fullName evidence="4">Glyoxylate/hydroxypyruvate reductase A</fullName>
    </submittedName>
</protein>
<dbReference type="GO" id="GO:0051287">
    <property type="term" value="F:NAD binding"/>
    <property type="evidence" value="ECO:0007669"/>
    <property type="project" value="InterPro"/>
</dbReference>
<organism evidence="4 5">
    <name type="scientific">Planctobacterium marinum</name>
    <dbReference type="NCBI Taxonomy" id="1631968"/>
    <lineage>
        <taxon>Bacteria</taxon>
        <taxon>Pseudomonadati</taxon>
        <taxon>Pseudomonadota</taxon>
        <taxon>Gammaproteobacteria</taxon>
        <taxon>Alteromonadales</taxon>
        <taxon>Alteromonadaceae</taxon>
        <taxon>Planctobacterium</taxon>
    </lineage>
</organism>
<evidence type="ECO:0000313" key="4">
    <source>
        <dbReference type="EMBL" id="BDX04733.1"/>
    </source>
</evidence>
<proteinExistence type="predicted"/>
<evidence type="ECO:0000259" key="3">
    <source>
        <dbReference type="Pfam" id="PF02826"/>
    </source>
</evidence>
<gene>
    <name evidence="4" type="ORF">MACH26_02540</name>
</gene>